<keyword evidence="17" id="KW-1185">Reference proteome</keyword>
<dbReference type="Gramene" id="TraesWEE_scaffold_029767_01G000400.1">
    <property type="protein sequence ID" value="TraesWEE_scaffold_029767_01G000400.1"/>
    <property type="gene ID" value="TraesWEE_scaffold_029767_01G000400"/>
</dbReference>
<dbReference type="Gene3D" id="3.40.50.200">
    <property type="entry name" value="Peptidase S8/S53 domain"/>
    <property type="match status" value="1"/>
</dbReference>
<comment type="subcellular location">
    <subcellularLocation>
        <location evidence="1">Secreted</location>
    </subcellularLocation>
</comment>
<feature type="active site" description="Charge relay system" evidence="8 9">
    <location>
        <position position="158"/>
    </location>
</feature>
<proteinExistence type="inferred from homology"/>
<evidence type="ECO:0000259" key="15">
    <source>
        <dbReference type="Pfam" id="PF17766"/>
    </source>
</evidence>
<evidence type="ECO:0000256" key="1">
    <source>
        <dbReference type="ARBA" id="ARBA00004613"/>
    </source>
</evidence>
<evidence type="ECO:0008006" key="18">
    <source>
        <dbReference type="Google" id="ProtNLM"/>
    </source>
</evidence>
<dbReference type="PROSITE" id="PS00136">
    <property type="entry name" value="SUBTILASE_ASP"/>
    <property type="match status" value="1"/>
</dbReference>
<dbReference type="InterPro" id="IPR034197">
    <property type="entry name" value="Peptidases_S8_3"/>
</dbReference>
<protein>
    <recommendedName>
        <fullName evidence="18">Subtilisin-like protease</fullName>
    </recommendedName>
</protein>
<evidence type="ECO:0000256" key="11">
    <source>
        <dbReference type="SAM" id="SignalP"/>
    </source>
</evidence>
<keyword evidence="4 11" id="KW-0732">Signal</keyword>
<evidence type="ECO:0000256" key="3">
    <source>
        <dbReference type="ARBA" id="ARBA00022670"/>
    </source>
</evidence>
<dbReference type="InterPro" id="IPR023828">
    <property type="entry name" value="Peptidase_S8_Ser-AS"/>
</dbReference>
<dbReference type="Gene3D" id="3.50.30.30">
    <property type="match status" value="1"/>
</dbReference>
<keyword evidence="5 9" id="KW-0378">Hydrolase</keyword>
<dbReference type="SMR" id="A0A3B6BZU5"/>
<feature type="signal peptide" evidence="11">
    <location>
        <begin position="1"/>
        <end position="26"/>
    </location>
</feature>
<dbReference type="CDD" id="cd04852">
    <property type="entry name" value="Peptidases_S8_3"/>
    <property type="match status" value="1"/>
</dbReference>
<feature type="domain" description="PA" evidence="13">
    <location>
        <begin position="370"/>
        <end position="450"/>
    </location>
</feature>
<dbReference type="Gramene" id="TraesCS2B02G116200.1">
    <property type="protein sequence ID" value="TraesCS2B02G116200.1"/>
    <property type="gene ID" value="TraesCS2B02G116200"/>
</dbReference>
<evidence type="ECO:0000256" key="9">
    <source>
        <dbReference type="PROSITE-ProRule" id="PRU01240"/>
    </source>
</evidence>
<dbReference type="InterPro" id="IPR015500">
    <property type="entry name" value="Peptidase_S8_subtilisin-rel"/>
</dbReference>
<dbReference type="GO" id="GO:0004252">
    <property type="term" value="F:serine-type endopeptidase activity"/>
    <property type="evidence" value="ECO:0000318"/>
    <property type="project" value="GO_Central"/>
</dbReference>
<dbReference type="PANTHER" id="PTHR10795">
    <property type="entry name" value="PROPROTEIN CONVERTASE SUBTILISIN/KEXIN"/>
    <property type="match status" value="1"/>
</dbReference>
<dbReference type="Pfam" id="PF00082">
    <property type="entry name" value="Peptidase_S8"/>
    <property type="match status" value="1"/>
</dbReference>
<dbReference type="InterPro" id="IPR003137">
    <property type="entry name" value="PA_domain"/>
</dbReference>
<dbReference type="Pfam" id="PF17766">
    <property type="entry name" value="fn3_6"/>
    <property type="match status" value="1"/>
</dbReference>
<evidence type="ECO:0000256" key="8">
    <source>
        <dbReference type="PIRSR" id="PIRSR615500-1"/>
    </source>
</evidence>
<evidence type="ECO:0000256" key="4">
    <source>
        <dbReference type="ARBA" id="ARBA00022729"/>
    </source>
</evidence>
<feature type="chain" id="PRO_5043171780" description="Subtilisin-like protease" evidence="11">
    <location>
        <begin position="27"/>
        <end position="754"/>
    </location>
</feature>
<reference evidence="16" key="2">
    <citation type="submission" date="2018-10" db="UniProtKB">
        <authorList>
            <consortium name="EnsemblPlants"/>
        </authorList>
    </citation>
    <scope>IDENTIFICATION</scope>
</reference>
<evidence type="ECO:0000256" key="7">
    <source>
        <dbReference type="ARBA" id="ARBA00023180"/>
    </source>
</evidence>
<comment type="similarity">
    <text evidence="2 9 10">Belongs to the peptidase S8 family.</text>
</comment>
<dbReference type="OrthoDB" id="640735at2759"/>
<dbReference type="Gene3D" id="2.60.40.2310">
    <property type="match status" value="1"/>
</dbReference>
<dbReference type="SUPFAM" id="SSF52743">
    <property type="entry name" value="Subtilisin-like"/>
    <property type="match status" value="1"/>
</dbReference>
<dbReference type="PROSITE" id="PS51892">
    <property type="entry name" value="SUBTILASE"/>
    <property type="match status" value="1"/>
</dbReference>
<evidence type="ECO:0000313" key="17">
    <source>
        <dbReference type="Proteomes" id="UP000019116"/>
    </source>
</evidence>
<dbReference type="InterPro" id="IPR041469">
    <property type="entry name" value="Subtilisin-like_FN3"/>
</dbReference>
<dbReference type="Pfam" id="PF05922">
    <property type="entry name" value="Inhibitor_I9"/>
    <property type="match status" value="1"/>
</dbReference>
<dbReference type="STRING" id="4565.A0A3B6BZU5"/>
<evidence type="ECO:0000256" key="5">
    <source>
        <dbReference type="ARBA" id="ARBA00022801"/>
    </source>
</evidence>
<dbReference type="CDD" id="cd02120">
    <property type="entry name" value="PA_subtilisin_like"/>
    <property type="match status" value="1"/>
</dbReference>
<feature type="domain" description="Subtilisin-like protease fibronectin type-III" evidence="15">
    <location>
        <begin position="643"/>
        <end position="738"/>
    </location>
</feature>
<dbReference type="AlphaFoldDB" id="A0A3B6BZU5"/>
<evidence type="ECO:0000256" key="2">
    <source>
        <dbReference type="ARBA" id="ARBA00011073"/>
    </source>
</evidence>
<dbReference type="InterPro" id="IPR036852">
    <property type="entry name" value="Peptidase_S8/S53_dom_sf"/>
</dbReference>
<reference evidence="16" key="1">
    <citation type="submission" date="2018-08" db="EMBL/GenBank/DDBJ databases">
        <authorList>
            <person name="Rossello M."/>
        </authorList>
    </citation>
    <scope>NUCLEOTIDE SEQUENCE [LARGE SCALE GENOMIC DNA]</scope>
    <source>
        <strain evidence="16">cv. Chinese Spring</strain>
    </source>
</reference>
<dbReference type="GO" id="GO:0006508">
    <property type="term" value="P:proteolysis"/>
    <property type="evidence" value="ECO:0007669"/>
    <property type="project" value="UniProtKB-KW"/>
</dbReference>
<dbReference type="GO" id="GO:0005576">
    <property type="term" value="C:extracellular region"/>
    <property type="evidence" value="ECO:0000318"/>
    <property type="project" value="GO_Central"/>
</dbReference>
<feature type="active site" description="Charge relay system" evidence="8 9">
    <location>
        <position position="211"/>
    </location>
</feature>
<evidence type="ECO:0000313" key="16">
    <source>
        <dbReference type="EnsemblPlants" id="TraesCS2B02G116200.1"/>
    </source>
</evidence>
<accession>A0A3B6BZU5</accession>
<dbReference type="InterPro" id="IPR000209">
    <property type="entry name" value="Peptidase_S8/S53_dom"/>
</dbReference>
<dbReference type="InterPro" id="IPR045051">
    <property type="entry name" value="SBT"/>
</dbReference>
<dbReference type="Gramene" id="TraesCS2B03G0280100.1">
    <property type="protein sequence ID" value="TraesCS2B03G0280100.1.CDS"/>
    <property type="gene ID" value="TraesCS2B03G0280100"/>
</dbReference>
<dbReference type="Proteomes" id="UP000019116">
    <property type="component" value="Chromosome 2B"/>
</dbReference>
<dbReference type="PROSITE" id="PS00138">
    <property type="entry name" value="SUBTILASE_SER"/>
    <property type="match status" value="1"/>
</dbReference>
<evidence type="ECO:0000259" key="12">
    <source>
        <dbReference type="Pfam" id="PF00082"/>
    </source>
</evidence>
<dbReference type="InterPro" id="IPR010259">
    <property type="entry name" value="S8pro/Inhibitor_I9"/>
</dbReference>
<dbReference type="InterPro" id="IPR037045">
    <property type="entry name" value="S8pro/Inhibitor_I9_sf"/>
</dbReference>
<feature type="domain" description="Peptidase S8/S53" evidence="12">
    <location>
        <begin position="149"/>
        <end position="562"/>
    </location>
</feature>
<keyword evidence="6 9" id="KW-0720">Serine protease</keyword>
<dbReference type="Pfam" id="PF02225">
    <property type="entry name" value="PA"/>
    <property type="match status" value="1"/>
</dbReference>
<feature type="domain" description="Inhibitor I9" evidence="14">
    <location>
        <begin position="47"/>
        <end position="126"/>
    </location>
</feature>
<name>A0A3B6BZU5_WHEAT</name>
<evidence type="ECO:0000259" key="14">
    <source>
        <dbReference type="Pfam" id="PF05922"/>
    </source>
</evidence>
<dbReference type="EnsemblPlants" id="TraesCS2B02G116200.1">
    <property type="protein sequence ID" value="TraesCS2B02G116200.1"/>
    <property type="gene ID" value="TraesCS2B02G116200"/>
</dbReference>
<organism evidence="16">
    <name type="scientific">Triticum aestivum</name>
    <name type="common">Wheat</name>
    <dbReference type="NCBI Taxonomy" id="4565"/>
    <lineage>
        <taxon>Eukaryota</taxon>
        <taxon>Viridiplantae</taxon>
        <taxon>Streptophyta</taxon>
        <taxon>Embryophyta</taxon>
        <taxon>Tracheophyta</taxon>
        <taxon>Spermatophyta</taxon>
        <taxon>Magnoliopsida</taxon>
        <taxon>Liliopsida</taxon>
        <taxon>Poales</taxon>
        <taxon>Poaceae</taxon>
        <taxon>BOP clade</taxon>
        <taxon>Pooideae</taxon>
        <taxon>Triticodae</taxon>
        <taxon>Triticeae</taxon>
        <taxon>Triticinae</taxon>
        <taxon>Triticum</taxon>
    </lineage>
</organism>
<dbReference type="InterPro" id="IPR023827">
    <property type="entry name" value="Peptidase_S8_Asp-AS"/>
</dbReference>
<evidence type="ECO:0000256" key="6">
    <source>
        <dbReference type="ARBA" id="ARBA00022825"/>
    </source>
</evidence>
<feature type="active site" description="Charge relay system" evidence="8 9">
    <location>
        <position position="529"/>
    </location>
</feature>
<sequence>MALFLTNLILLPLLLLANFSPTPSLCYVSPYAARVHQSATQTSAYRTYIVLVEPPPPGADEEGHRRWYQTFLPSSHIGESGEPRLLHSYTEVFSGFTAKLTEAELDAVAKNPRFVRAFPDRMLQLMTTHTPEFLGLKNGTGFWSNAGYGKGVIVGLLDTGIYASHSSFDDHGVPPPPMKWKGSCKAVRCNNKLIGAKSLVGDDGSYDYDGHGTHTSSTAAGNFVTGASDHGVGMGTASGIAPGAHIAMYKVCTAEGCEESAVVAGMDAAIKDGVDVLSLSLGSRTSVSFRNDPIAIGAFSAISKGIIVVCAAGNRGPIPQSITNDAPWLLTVAAGSVDRRFDAGVHLGNGKHIDGEALAQVTKPTSKPYPLLYSEERRYCNYEGDSSIAGKILLCEDNFSKVQQSKIRNIMSAGVVGVVLFNNRICGYSTFLHASNSSIVQVTAADGNALIAYTASTESSSAASLAYNDTQYGVRPAPVVAWFSSRGPSKRAPGILKPDILAPGLNILAAWPPSTSSGQGLFNVISGTSMATPHVSGVAALIKAIHPDWSPAAIKSAILTTLDIVNSTSGSILDEQYKKADVYDRGAGHVNPARAADPGLVYDLNSVDYAGYICWLLGDSGLATIMRNSSLTCAKLARVQEVQLNYPTITVPLTSMQFTVNRTVTNVGPADSKFKAKVDVPRSLTVRVVPETLSFSKIGEKKTFSVSVSGHGLDKEGVHVEGSLSWVSEKHVVRSPIVFVVTGGGTAPAPAPSS</sequence>
<dbReference type="PRINTS" id="PR00723">
    <property type="entry name" value="SUBTILISIN"/>
</dbReference>
<keyword evidence="3 9" id="KW-0645">Protease</keyword>
<evidence type="ECO:0000259" key="13">
    <source>
        <dbReference type="Pfam" id="PF02225"/>
    </source>
</evidence>
<dbReference type="Gene3D" id="3.30.70.80">
    <property type="entry name" value="Peptidase S8 propeptide/proteinase inhibitor I9"/>
    <property type="match status" value="1"/>
</dbReference>
<evidence type="ECO:0000256" key="10">
    <source>
        <dbReference type="RuleBase" id="RU003355"/>
    </source>
</evidence>
<keyword evidence="7" id="KW-0325">Glycoprotein</keyword>